<name>A0ABV2N7L3_9HYPH</name>
<dbReference type="InterPro" id="IPR011059">
    <property type="entry name" value="Metal-dep_hydrolase_composite"/>
</dbReference>
<protein>
    <submittedName>
        <fullName evidence="4">Cytosine/adenosine deaminase-related metal-dependent hydrolase</fullName>
    </submittedName>
</protein>
<dbReference type="Pfam" id="PF01979">
    <property type="entry name" value="Amidohydro_1"/>
    <property type="match status" value="1"/>
</dbReference>
<dbReference type="GO" id="GO:0016787">
    <property type="term" value="F:hydrolase activity"/>
    <property type="evidence" value="ECO:0007669"/>
    <property type="project" value="UniProtKB-KW"/>
</dbReference>
<organism evidence="4 5">
    <name type="scientific">Aquamicrobium terrae</name>
    <dbReference type="NCBI Taxonomy" id="1324945"/>
    <lineage>
        <taxon>Bacteria</taxon>
        <taxon>Pseudomonadati</taxon>
        <taxon>Pseudomonadota</taxon>
        <taxon>Alphaproteobacteria</taxon>
        <taxon>Hyphomicrobiales</taxon>
        <taxon>Phyllobacteriaceae</taxon>
        <taxon>Aquamicrobium</taxon>
    </lineage>
</organism>
<sequence length="508" mass="54643">MSSSPIILEADYVLPGPEAASLRRDTAVAVVDGRIAGLGPGSEMRRNWPAAQVIELPGCLLMPGLVNAHQHGRGLSQIQLGYPDDFLEPWIAGRRARGLLDGHAVTRLAAARMVANGVTTTIHANYTYGTGNYEQEVRDQLRAYEAVGLRATMCIGAMDRGATVYPPHEACFMAGLPDDLREWISRPAAPAYAGDGAATIALMRRLGAEFAGHPLIRLCYGPAGPQWVSDELWRVLARDARDNDLGMHLHALESPAQKHAAAGLFPEGVFAHLEKLGAMTPRTVVAHGVWVDDAEMEVLARTGATVVRNPGCNIRMRNGIAPLARYLQRGVRVAVGTDNCSMADDEDLLAELRLAGNLAREPDWNGPPPPAVDDLLAMATVNGAIAAQFGGEIGRLEVGMRADMAAFSLQRTCRPYLDPDMPLVDAFLARGQGADARLTMVEGRVLYRDGRHADAAIEDLEAQAAAAAASARLSADPANRDRTRRYRGHLCEHYRTLTAEPVDPAITA</sequence>
<keyword evidence="2 4" id="KW-0378">Hydrolase</keyword>
<evidence type="ECO:0000313" key="5">
    <source>
        <dbReference type="Proteomes" id="UP001549076"/>
    </source>
</evidence>
<dbReference type="SUPFAM" id="SSF51338">
    <property type="entry name" value="Composite domain of metallo-dependent hydrolases"/>
    <property type="match status" value="1"/>
</dbReference>
<gene>
    <name evidence="4" type="ORF">ABID37_005057</name>
</gene>
<comment type="caution">
    <text evidence="4">The sequence shown here is derived from an EMBL/GenBank/DDBJ whole genome shotgun (WGS) entry which is preliminary data.</text>
</comment>
<dbReference type="PANTHER" id="PTHR43794:SF11">
    <property type="entry name" value="AMIDOHYDROLASE-RELATED DOMAIN-CONTAINING PROTEIN"/>
    <property type="match status" value="1"/>
</dbReference>
<dbReference type="Gene3D" id="2.30.40.10">
    <property type="entry name" value="Urease, subunit C, domain 1"/>
    <property type="match status" value="1"/>
</dbReference>
<dbReference type="Proteomes" id="UP001549076">
    <property type="component" value="Unassembled WGS sequence"/>
</dbReference>
<proteinExistence type="inferred from homology"/>
<evidence type="ECO:0000259" key="3">
    <source>
        <dbReference type="Pfam" id="PF01979"/>
    </source>
</evidence>
<keyword evidence="5" id="KW-1185">Reference proteome</keyword>
<comment type="similarity">
    <text evidence="1">Belongs to the metallo-dependent hydrolases superfamily. ATZ/TRZ family.</text>
</comment>
<dbReference type="SUPFAM" id="SSF51556">
    <property type="entry name" value="Metallo-dependent hydrolases"/>
    <property type="match status" value="1"/>
</dbReference>
<evidence type="ECO:0000313" key="4">
    <source>
        <dbReference type="EMBL" id="MET3794817.1"/>
    </source>
</evidence>
<dbReference type="InterPro" id="IPR032466">
    <property type="entry name" value="Metal_Hydrolase"/>
</dbReference>
<dbReference type="InterPro" id="IPR050287">
    <property type="entry name" value="MTA/SAH_deaminase"/>
</dbReference>
<evidence type="ECO:0000256" key="2">
    <source>
        <dbReference type="ARBA" id="ARBA00022801"/>
    </source>
</evidence>
<dbReference type="Gene3D" id="3.20.20.140">
    <property type="entry name" value="Metal-dependent hydrolases"/>
    <property type="match status" value="1"/>
</dbReference>
<dbReference type="InterPro" id="IPR006680">
    <property type="entry name" value="Amidohydro-rel"/>
</dbReference>
<evidence type="ECO:0000256" key="1">
    <source>
        <dbReference type="ARBA" id="ARBA00006745"/>
    </source>
</evidence>
<feature type="domain" description="Amidohydrolase-related" evidence="3">
    <location>
        <begin position="61"/>
        <end position="445"/>
    </location>
</feature>
<dbReference type="PANTHER" id="PTHR43794">
    <property type="entry name" value="AMINOHYDROLASE SSNA-RELATED"/>
    <property type="match status" value="1"/>
</dbReference>
<dbReference type="EMBL" id="JBEPML010000030">
    <property type="protein sequence ID" value="MET3794817.1"/>
    <property type="molecule type" value="Genomic_DNA"/>
</dbReference>
<dbReference type="RefSeq" id="WP_354199725.1">
    <property type="nucleotide sequence ID" value="NZ_JBEPML010000030.1"/>
</dbReference>
<accession>A0ABV2N7L3</accession>
<reference evidence="4 5" key="1">
    <citation type="submission" date="2024-06" db="EMBL/GenBank/DDBJ databases">
        <title>Genomic Encyclopedia of Type Strains, Phase IV (KMG-IV): sequencing the most valuable type-strain genomes for metagenomic binning, comparative biology and taxonomic classification.</title>
        <authorList>
            <person name="Goeker M."/>
        </authorList>
    </citation>
    <scope>NUCLEOTIDE SEQUENCE [LARGE SCALE GENOMIC DNA]</scope>
    <source>
        <strain evidence="4 5">DSM 27865</strain>
    </source>
</reference>